<feature type="transmembrane region" description="Helical" evidence="12">
    <location>
        <begin position="244"/>
        <end position="264"/>
    </location>
</feature>
<feature type="domain" description="Ribophorin II third" evidence="14">
    <location>
        <begin position="26"/>
        <end position="133"/>
    </location>
</feature>
<dbReference type="InterPro" id="IPR056790">
    <property type="entry name" value="Ribophorin_II_C"/>
</dbReference>
<dbReference type="EMBL" id="CACVBS010000087">
    <property type="protein sequence ID" value="CAA7270216.1"/>
    <property type="molecule type" value="Genomic_DNA"/>
</dbReference>
<comment type="similarity">
    <text evidence="4">Belongs to the SWP1 family.</text>
</comment>
<evidence type="ECO:0000256" key="12">
    <source>
        <dbReference type="SAM" id="Phobius"/>
    </source>
</evidence>
<keyword evidence="5 12" id="KW-0812">Transmembrane</keyword>
<feature type="domain" description="Ribophorin II C-terminal" evidence="15">
    <location>
        <begin position="174"/>
        <end position="271"/>
    </location>
</feature>
<keyword evidence="8 12" id="KW-1133">Transmembrane helix</keyword>
<accession>A0A8S0X0D7</accession>
<dbReference type="GO" id="GO:0008250">
    <property type="term" value="C:oligosaccharyltransferase complex"/>
    <property type="evidence" value="ECO:0007669"/>
    <property type="project" value="InterPro"/>
</dbReference>
<comment type="subcellular location">
    <subcellularLocation>
        <location evidence="2">Endoplasmic reticulum membrane</location>
        <topology evidence="2">Multi-pass membrane protein</topology>
    </subcellularLocation>
</comment>
<feature type="transmembrane region" description="Helical" evidence="12">
    <location>
        <begin position="185"/>
        <end position="207"/>
    </location>
</feature>
<dbReference type="InterPro" id="IPR055374">
    <property type="entry name" value="Ribophorin_II_3rd"/>
</dbReference>
<proteinExistence type="inferred from homology"/>
<evidence type="ECO:0000313" key="16">
    <source>
        <dbReference type="EMBL" id="CAA7270216.1"/>
    </source>
</evidence>
<evidence type="ECO:0000256" key="7">
    <source>
        <dbReference type="ARBA" id="ARBA00022824"/>
    </source>
</evidence>
<comment type="function">
    <text evidence="1">Subunit of the oligosaccharyl transferase (OST) complex that catalyzes the initial transfer of a defined glycan (Glc(3)Man(9)GlcNAc(2) in eukaryotes) from the lipid carrier dolichol-pyrophosphate to an asparagine residue within an Asn-X-Ser/Thr consensus motif in nascent polypeptide chains, the first step in protein N-glycosylation. N-glycosylation occurs cotranslationally and the complex associates with the Sec61 complex at the channel-forming translocon complex that mediates protein translocation across the endoplasmic reticulum (ER). All subunits are required for a maximal enzyme activity.</text>
</comment>
<dbReference type="OrthoDB" id="432292at2759"/>
<dbReference type="InterPro" id="IPR008814">
    <property type="entry name" value="Swp1"/>
</dbReference>
<name>A0A8S0X0D7_CYCAE</name>
<evidence type="ECO:0000256" key="13">
    <source>
        <dbReference type="SAM" id="SignalP"/>
    </source>
</evidence>
<dbReference type="Pfam" id="PF25147">
    <property type="entry name" value="Ribophorin_II_C"/>
    <property type="match status" value="1"/>
</dbReference>
<evidence type="ECO:0000256" key="1">
    <source>
        <dbReference type="ARBA" id="ARBA00002791"/>
    </source>
</evidence>
<evidence type="ECO:0000256" key="2">
    <source>
        <dbReference type="ARBA" id="ARBA00004477"/>
    </source>
</evidence>
<dbReference type="AlphaFoldDB" id="A0A8S0X0D7"/>
<keyword evidence="6 13" id="KW-0732">Signal</keyword>
<dbReference type="PANTHER" id="PTHR12640:SF0">
    <property type="entry name" value="DOLICHYL-DIPHOSPHOOLIGOSACCHARIDE--PROTEIN GLYCOSYLTRANSFERASE SUBUNIT 2"/>
    <property type="match status" value="1"/>
</dbReference>
<feature type="chain" id="PRO_5044330731" description="Ribophorin II" evidence="13">
    <location>
        <begin position="17"/>
        <end position="275"/>
    </location>
</feature>
<sequence>MLAFFSAFLLALSVQASVLTLQSPRFTVSDSTGSQLRSEPISLAYKASTPVQLGPKDTLRLTFQIVDKETGKGFQPHQTFLRFYDEKADEEGIQPVRVTPGGKVKFDLNLSKPPLSLPPTPNSDPLRVTLIIGSSQYDPVSVELFDLILPRSQPAPVNPLEASFHPQPEIQHTFRPEHKLPPRPISAAFALIVLGPWAVLLGLWSQVAPTPSRLFSPSILPFILSLGAFESLLFWYWIDLKLGQVLLYGALLTIPTVLAGKQALSSIGKQRIGRK</sequence>
<evidence type="ECO:0000259" key="14">
    <source>
        <dbReference type="Pfam" id="PF23860"/>
    </source>
</evidence>
<evidence type="ECO:0000256" key="11">
    <source>
        <dbReference type="ARBA" id="ARBA00032139"/>
    </source>
</evidence>
<dbReference type="Proteomes" id="UP000467700">
    <property type="component" value="Unassembled WGS sequence"/>
</dbReference>
<keyword evidence="7" id="KW-0256">Endoplasmic reticulum</keyword>
<evidence type="ECO:0000256" key="6">
    <source>
        <dbReference type="ARBA" id="ARBA00022729"/>
    </source>
</evidence>
<protein>
    <recommendedName>
        <fullName evidence="11">Ribophorin II</fullName>
    </recommendedName>
    <alternativeName>
        <fullName evidence="10">Ribophorin-2</fullName>
    </alternativeName>
</protein>
<feature type="signal peptide" evidence="13">
    <location>
        <begin position="1"/>
        <end position="16"/>
    </location>
</feature>
<keyword evidence="17" id="KW-1185">Reference proteome</keyword>
<reference evidence="16 17" key="1">
    <citation type="submission" date="2020-01" db="EMBL/GenBank/DDBJ databases">
        <authorList>
            <person name="Gupta K D."/>
        </authorList>
    </citation>
    <scope>NUCLEOTIDE SEQUENCE [LARGE SCALE GENOMIC DNA]</scope>
</reference>
<evidence type="ECO:0000313" key="17">
    <source>
        <dbReference type="Proteomes" id="UP000467700"/>
    </source>
</evidence>
<evidence type="ECO:0000256" key="9">
    <source>
        <dbReference type="ARBA" id="ARBA00023136"/>
    </source>
</evidence>
<feature type="transmembrane region" description="Helical" evidence="12">
    <location>
        <begin position="219"/>
        <end position="238"/>
    </location>
</feature>
<dbReference type="PANTHER" id="PTHR12640">
    <property type="entry name" value="RIBOPHORIN II"/>
    <property type="match status" value="1"/>
</dbReference>
<evidence type="ECO:0000256" key="4">
    <source>
        <dbReference type="ARBA" id="ARBA00009038"/>
    </source>
</evidence>
<keyword evidence="9 12" id="KW-0472">Membrane</keyword>
<dbReference type="GO" id="GO:0006487">
    <property type="term" value="P:protein N-linked glycosylation"/>
    <property type="evidence" value="ECO:0007669"/>
    <property type="project" value="TreeGrafter"/>
</dbReference>
<gene>
    <name evidence="16" type="ORF">AAE3_LOCUS12443</name>
</gene>
<evidence type="ECO:0000256" key="5">
    <source>
        <dbReference type="ARBA" id="ARBA00022692"/>
    </source>
</evidence>
<dbReference type="Pfam" id="PF23860">
    <property type="entry name" value="Ribophorin_II_3rd"/>
    <property type="match status" value="1"/>
</dbReference>
<comment type="pathway">
    <text evidence="3">Protein modification; protein glycosylation.</text>
</comment>
<comment type="caution">
    <text evidence="16">The sequence shown here is derived from an EMBL/GenBank/DDBJ whole genome shotgun (WGS) entry which is preliminary data.</text>
</comment>
<evidence type="ECO:0000256" key="3">
    <source>
        <dbReference type="ARBA" id="ARBA00004922"/>
    </source>
</evidence>
<evidence type="ECO:0000256" key="8">
    <source>
        <dbReference type="ARBA" id="ARBA00022989"/>
    </source>
</evidence>
<organism evidence="16 17">
    <name type="scientific">Cyclocybe aegerita</name>
    <name type="common">Black poplar mushroom</name>
    <name type="synonym">Agrocybe aegerita</name>
    <dbReference type="NCBI Taxonomy" id="1973307"/>
    <lineage>
        <taxon>Eukaryota</taxon>
        <taxon>Fungi</taxon>
        <taxon>Dikarya</taxon>
        <taxon>Basidiomycota</taxon>
        <taxon>Agaricomycotina</taxon>
        <taxon>Agaricomycetes</taxon>
        <taxon>Agaricomycetidae</taxon>
        <taxon>Agaricales</taxon>
        <taxon>Agaricineae</taxon>
        <taxon>Bolbitiaceae</taxon>
        <taxon>Cyclocybe</taxon>
    </lineage>
</organism>
<evidence type="ECO:0000256" key="10">
    <source>
        <dbReference type="ARBA" id="ARBA00030078"/>
    </source>
</evidence>
<evidence type="ECO:0000259" key="15">
    <source>
        <dbReference type="Pfam" id="PF25147"/>
    </source>
</evidence>